<dbReference type="PROSITE" id="PS51272">
    <property type="entry name" value="SLH"/>
    <property type="match status" value="1"/>
</dbReference>
<evidence type="ECO:0000313" key="4">
    <source>
        <dbReference type="EMBL" id="EEG52174.1"/>
    </source>
</evidence>
<reference evidence="4 5" key="1">
    <citation type="submission" date="2009-01" db="EMBL/GenBank/DDBJ databases">
        <authorList>
            <person name="Fulton L."/>
            <person name="Clifton S."/>
            <person name="Fulton B."/>
            <person name="Xu J."/>
            <person name="Minx P."/>
            <person name="Pepin K.H."/>
            <person name="Johnson M."/>
            <person name="Bhonagiri V."/>
            <person name="Nash W.E."/>
            <person name="Mardis E.R."/>
            <person name="Wilson R.K."/>
        </authorList>
    </citation>
    <scope>NUCLEOTIDE SEQUENCE [LARGE SCALE GENOMIC DNA]</scope>
    <source>
        <strain evidence="4 5">DSM 15981</strain>
    </source>
</reference>
<dbReference type="Proteomes" id="UP000004756">
    <property type="component" value="Unassembled WGS sequence"/>
</dbReference>
<feature type="transmembrane region" description="Helical" evidence="2">
    <location>
        <begin position="40"/>
        <end position="59"/>
    </location>
</feature>
<dbReference type="AlphaFoldDB" id="C0D923"/>
<evidence type="ECO:0000256" key="2">
    <source>
        <dbReference type="SAM" id="Phobius"/>
    </source>
</evidence>
<protein>
    <recommendedName>
        <fullName evidence="3">SLH domain-containing protein</fullName>
    </recommendedName>
</protein>
<dbReference type="HOGENOM" id="CLU_063231_0_0_9"/>
<sequence length="415" mass="45668">MKLQSQNKHIKVVKYEKTKKYAFDLRGATVMKRRYKAGRFFYASLAAVTAVTAAAPMTVNASTSTANFDMRKKVVDLLGILSVTDYSGQVTRSEFAKMLVNASSYRENLPVSSVSVFADVPMNHENAVYIRIAASQGWMSGFLGGMFKPDDYITYKDASKAFLTMLGYADSDFTGDLASSRISKFNYLELNEKVSRQPDEVLTQTDCVNIFYNLLKAKKKDSNEIYGAVLGCELNSDGEINPITILDDERKGPILVRKGFSVSESVPFSTENANVFLNGVASSLEAVNQSQRECGFAVIYYNVKSKTIWAYTTSGWDDEDGVGNYILVKGEVKNIYYKSTDVITPTSIELEVDLNDSSDSELIDGDGTITIALNSSQLQYLFSIYGSVQVGDEVVVVCQGSSGSNSYTAVDAIEY</sequence>
<keyword evidence="2" id="KW-0472">Membrane</keyword>
<keyword evidence="2" id="KW-1133">Transmembrane helix</keyword>
<keyword evidence="2" id="KW-0812">Transmembrane</keyword>
<dbReference type="EMBL" id="ACCJ01000473">
    <property type="protein sequence ID" value="EEG52174.1"/>
    <property type="molecule type" value="Genomic_DNA"/>
</dbReference>
<evidence type="ECO:0000259" key="3">
    <source>
        <dbReference type="PROSITE" id="PS51272"/>
    </source>
</evidence>
<proteinExistence type="predicted"/>
<keyword evidence="1" id="KW-0677">Repeat</keyword>
<evidence type="ECO:0000313" key="5">
    <source>
        <dbReference type="Proteomes" id="UP000004756"/>
    </source>
</evidence>
<dbReference type="InterPro" id="IPR001119">
    <property type="entry name" value="SLH_dom"/>
</dbReference>
<dbReference type="Pfam" id="PF00395">
    <property type="entry name" value="SLH"/>
    <property type="match status" value="1"/>
</dbReference>
<gene>
    <name evidence="4" type="ORF">CLOSTASPAR_05772</name>
</gene>
<reference evidence="4 5" key="2">
    <citation type="submission" date="2009-02" db="EMBL/GenBank/DDBJ databases">
        <title>Draft genome sequence of Clostridium asparagiforme (DSM 15981).</title>
        <authorList>
            <person name="Sudarsanam P."/>
            <person name="Ley R."/>
            <person name="Guruge J."/>
            <person name="Turnbaugh P.J."/>
            <person name="Mahowald M."/>
            <person name="Liep D."/>
            <person name="Gordon J."/>
        </authorList>
    </citation>
    <scope>NUCLEOTIDE SEQUENCE [LARGE SCALE GENOMIC DNA]</scope>
    <source>
        <strain evidence="4 5">DSM 15981</strain>
    </source>
</reference>
<feature type="domain" description="SLH" evidence="3">
    <location>
        <begin position="113"/>
        <end position="176"/>
    </location>
</feature>
<accession>C0D923</accession>
<keyword evidence="5" id="KW-1185">Reference proteome</keyword>
<name>C0D923_9FIRM</name>
<comment type="caution">
    <text evidence="4">The sequence shown here is derived from an EMBL/GenBank/DDBJ whole genome shotgun (WGS) entry which is preliminary data.</text>
</comment>
<organism evidence="4 5">
    <name type="scientific">[Clostridium] asparagiforme DSM 15981</name>
    <dbReference type="NCBI Taxonomy" id="518636"/>
    <lineage>
        <taxon>Bacteria</taxon>
        <taxon>Bacillati</taxon>
        <taxon>Bacillota</taxon>
        <taxon>Clostridia</taxon>
        <taxon>Lachnospirales</taxon>
        <taxon>Lachnospiraceae</taxon>
        <taxon>Enterocloster</taxon>
    </lineage>
</organism>
<evidence type="ECO:0000256" key="1">
    <source>
        <dbReference type="ARBA" id="ARBA00022737"/>
    </source>
</evidence>